<name>A0ABS0YVJ3_9BACT</name>
<dbReference type="SUPFAM" id="SSF109854">
    <property type="entry name" value="DinB/YfiT-like putative metalloenzymes"/>
    <property type="match status" value="1"/>
</dbReference>
<accession>A0ABS0YVJ3</accession>
<feature type="domain" description="DinB-like" evidence="1">
    <location>
        <begin position="23"/>
        <end position="147"/>
    </location>
</feature>
<reference evidence="2 3" key="1">
    <citation type="submission" date="2020-12" db="EMBL/GenBank/DDBJ databases">
        <title>Geomonas sp. Red259, isolated from paddy soil.</title>
        <authorList>
            <person name="Xu Z."/>
            <person name="Zhang Z."/>
            <person name="Masuda Y."/>
            <person name="Itoh H."/>
            <person name="Senoo K."/>
        </authorList>
    </citation>
    <scope>NUCLEOTIDE SEQUENCE [LARGE SCALE GENOMIC DNA]</scope>
    <source>
        <strain evidence="2 3">Red259</strain>
    </source>
</reference>
<evidence type="ECO:0000259" key="1">
    <source>
        <dbReference type="Pfam" id="PF12867"/>
    </source>
</evidence>
<evidence type="ECO:0000313" key="2">
    <source>
        <dbReference type="EMBL" id="MBJ6801908.1"/>
    </source>
</evidence>
<dbReference type="InterPro" id="IPR024775">
    <property type="entry name" value="DinB-like"/>
</dbReference>
<protein>
    <submittedName>
        <fullName evidence="2">DinB family protein</fullName>
    </submittedName>
</protein>
<dbReference type="EMBL" id="JAEMHK010000014">
    <property type="protein sequence ID" value="MBJ6801908.1"/>
    <property type="molecule type" value="Genomic_DNA"/>
</dbReference>
<comment type="caution">
    <text evidence="2">The sequence shown here is derived from an EMBL/GenBank/DDBJ whole genome shotgun (WGS) entry which is preliminary data.</text>
</comment>
<dbReference type="RefSeq" id="WP_199396390.1">
    <property type="nucleotide sequence ID" value="NZ_JAEMHK010000014.1"/>
</dbReference>
<organism evidence="2 3">
    <name type="scientific">Geomonas propionica</name>
    <dbReference type="NCBI Taxonomy" id="2798582"/>
    <lineage>
        <taxon>Bacteria</taxon>
        <taxon>Pseudomonadati</taxon>
        <taxon>Thermodesulfobacteriota</taxon>
        <taxon>Desulfuromonadia</taxon>
        <taxon>Geobacterales</taxon>
        <taxon>Geobacteraceae</taxon>
        <taxon>Geomonas</taxon>
    </lineage>
</organism>
<sequence>MAADAAMRKELLALLQGGNAHFDFEEVLTDLPPESINAKAPNTHYSLWHFVEHLRIAQWDILEFIRNPAHRSPEYPAGYRPPPDRTTDETGWRESCDRFLADLEALKDMVRDEKTDLLAPLPHAPGYSIFREVLLAADHNAYHIGEIAILRQVMGLWPVNNRYLTGSAD</sequence>
<dbReference type="Gene3D" id="1.20.120.450">
    <property type="entry name" value="dinb family like domain"/>
    <property type="match status" value="1"/>
</dbReference>
<keyword evidence="3" id="KW-1185">Reference proteome</keyword>
<gene>
    <name evidence="2" type="ORF">JFN90_17410</name>
</gene>
<dbReference type="Pfam" id="PF12867">
    <property type="entry name" value="DinB_2"/>
    <property type="match status" value="1"/>
</dbReference>
<proteinExistence type="predicted"/>
<dbReference type="InterPro" id="IPR034660">
    <property type="entry name" value="DinB/YfiT-like"/>
</dbReference>
<dbReference type="Proteomes" id="UP000641025">
    <property type="component" value="Unassembled WGS sequence"/>
</dbReference>
<evidence type="ECO:0000313" key="3">
    <source>
        <dbReference type="Proteomes" id="UP000641025"/>
    </source>
</evidence>